<feature type="region of interest" description="Disordered" evidence="1">
    <location>
        <begin position="1"/>
        <end position="27"/>
    </location>
</feature>
<feature type="compositionally biased region" description="Basic and acidic residues" evidence="1">
    <location>
        <begin position="217"/>
        <end position="228"/>
    </location>
</feature>
<evidence type="ECO:0000259" key="2">
    <source>
        <dbReference type="Pfam" id="PF08457"/>
    </source>
</evidence>
<feature type="region of interest" description="Disordered" evidence="1">
    <location>
        <begin position="1022"/>
        <end position="1051"/>
    </location>
</feature>
<dbReference type="InterPro" id="IPR013665">
    <property type="entry name" value="Sfi1_dom"/>
</dbReference>
<comment type="caution">
    <text evidence="3">The sequence shown here is derived from an EMBL/GenBank/DDBJ whole genome shotgun (WGS) entry which is preliminary data.</text>
</comment>
<gene>
    <name evidence="3" type="ORF">NLU13_3601</name>
</gene>
<evidence type="ECO:0000313" key="4">
    <source>
        <dbReference type="Proteomes" id="UP001175261"/>
    </source>
</evidence>
<dbReference type="Pfam" id="PF08457">
    <property type="entry name" value="Sfi1"/>
    <property type="match status" value="1"/>
</dbReference>
<protein>
    <recommendedName>
        <fullName evidence="2">Sfi1 spindle body domain-containing protein</fullName>
    </recommendedName>
</protein>
<feature type="compositionally biased region" description="Polar residues" evidence="1">
    <location>
        <begin position="1"/>
        <end position="16"/>
    </location>
</feature>
<keyword evidence="4" id="KW-1185">Reference proteome</keyword>
<name>A0AA39GNR9_SARSR</name>
<reference evidence="3" key="1">
    <citation type="submission" date="2022-10" db="EMBL/GenBank/DDBJ databases">
        <title>Determination and structural analysis of whole genome sequence of Sarocladium strictum F4-1.</title>
        <authorList>
            <person name="Hu L."/>
            <person name="Jiang Y."/>
        </authorList>
    </citation>
    <scope>NUCLEOTIDE SEQUENCE</scope>
    <source>
        <strain evidence="3">F4-1</strain>
    </source>
</reference>
<dbReference type="Proteomes" id="UP001175261">
    <property type="component" value="Unassembled WGS sequence"/>
</dbReference>
<evidence type="ECO:0000313" key="3">
    <source>
        <dbReference type="EMBL" id="KAK0390028.1"/>
    </source>
</evidence>
<feature type="region of interest" description="Disordered" evidence="1">
    <location>
        <begin position="128"/>
        <end position="169"/>
    </location>
</feature>
<sequence>MAQMQSPARFSVNTDPSPYASPAASGQHTDTVPDLFYSDQDVIILHDIVSLAQHDLDNAPAPKPLPAAALFKAYDEVLPQYGIDPDGDHHFSAFVFRVGGEEGDAPLLDKFQTILGQLGITVELGEDREPDVQLSPAPSTTRSVRSILNRALRPYPRTTPERPSSSRNTFARVPELQDASHEQTEESSLDSPAAIATERHALPRNDVDGFADAATAEHDVEEPNHDQPKLPQETGDLHSRRDNGPPPQLESDLNRWIRAAKIQRANIFTSPARTAGTDAPSALDMTTPERPIESRQSQVSQLVRDQLARPANPSPPSLMSLIDGWRGSALLQPRGSGSPVGHRESPLAKIEPAYTATTDRQEPGRTEKSDTAIGNASRTQDQPQPGHQSDHFQHVFPTKQAAVTAVLSQAKQDEVERRSSRTPLTQEQTVRMQIQQQKLMYRATRARELYLASKFFNQWADRTARRLEREGVARRHMIRFRCFRGWSHMPSSRDPAIDRMRMSAALRKLLRATSEHQEELDGLAACGTQICQRASALKALSIWKRRVAVSEAQDRATERLKARMALRWQMQSATHAASLEAARLRGRQTRGINTLINWQEKSENHLAQATAAHDIGDAKLGFHHLRNWWDKSEISRRSAVFNRFLYTEKAAHALSIWNLAARSQAFKWNNDFRTVSRIFDKWELLAQHDQDTEAVATSHYAERARSQVLRGLDRARRNQKRADRVQGRVRLFITATKTLAVFDEAVTKRKAEEKERVKKILKNKHKQASSARKKRQFFTALTQWQQSASESNACAQRAADTRSLLDDRKQERALDLWVQQTKDHDEKMDQAVQHYVLSWLDQWTAFSAQVALQEAQAWETWALEQQRAALKDWSIMSLQRGGQAHTASVAYQKHSRDRRHRALQIWKVRYERAKGGDEMDADLGFTPVPASTRSYRQSWRLFSDRSRGMNNRSSVTSMTDTPTRWTGQLSLMSSTMGQNPMPVVEEADEKDSIKSPARVAPDFDSPIRGRQDDNVFGGLPSTTPLAPVPSHLHQGFNPRRSSGAKSPAWPRSALKQRATYVPSNLGPVEPQRMFPRSLQERSRNPLEGTSAVAASSSLFSRRAESELTEAPARTPYAGTEAFATTPRPLKMSRSFGRNSPRAQDTDMDETPTALAG</sequence>
<feature type="region of interest" description="Disordered" evidence="1">
    <location>
        <begin position="407"/>
        <end position="428"/>
    </location>
</feature>
<feature type="region of interest" description="Disordered" evidence="1">
    <location>
        <begin position="1076"/>
        <end position="1156"/>
    </location>
</feature>
<organism evidence="3 4">
    <name type="scientific">Sarocladium strictum</name>
    <name type="common">Black bundle disease fungus</name>
    <name type="synonym">Acremonium strictum</name>
    <dbReference type="NCBI Taxonomy" id="5046"/>
    <lineage>
        <taxon>Eukaryota</taxon>
        <taxon>Fungi</taxon>
        <taxon>Dikarya</taxon>
        <taxon>Ascomycota</taxon>
        <taxon>Pezizomycotina</taxon>
        <taxon>Sordariomycetes</taxon>
        <taxon>Hypocreomycetidae</taxon>
        <taxon>Hypocreales</taxon>
        <taxon>Sarocladiaceae</taxon>
        <taxon>Sarocladium</taxon>
    </lineage>
</organism>
<proteinExistence type="predicted"/>
<feature type="compositionally biased region" description="Basic and acidic residues" evidence="1">
    <location>
        <begin position="359"/>
        <end position="370"/>
    </location>
</feature>
<feature type="domain" description="Sfi1 spindle body" evidence="2">
    <location>
        <begin position="427"/>
        <end position="664"/>
    </location>
</feature>
<feature type="region of interest" description="Disordered" evidence="1">
    <location>
        <begin position="330"/>
        <end position="391"/>
    </location>
</feature>
<accession>A0AA39GNR9</accession>
<feature type="region of interest" description="Disordered" evidence="1">
    <location>
        <begin position="988"/>
        <end position="1009"/>
    </location>
</feature>
<feature type="compositionally biased region" description="Polar residues" evidence="1">
    <location>
        <begin position="372"/>
        <end position="387"/>
    </location>
</feature>
<feature type="compositionally biased region" description="Polar residues" evidence="1">
    <location>
        <begin position="136"/>
        <end position="146"/>
    </location>
</feature>
<dbReference type="AlphaFoldDB" id="A0AA39GNR9"/>
<feature type="region of interest" description="Disordered" evidence="1">
    <location>
        <begin position="217"/>
        <end position="251"/>
    </location>
</feature>
<evidence type="ECO:0000256" key="1">
    <source>
        <dbReference type="SAM" id="MobiDB-lite"/>
    </source>
</evidence>
<dbReference type="EMBL" id="JAPDFR010000002">
    <property type="protein sequence ID" value="KAK0390028.1"/>
    <property type="molecule type" value="Genomic_DNA"/>
</dbReference>